<protein>
    <recommendedName>
        <fullName evidence="3">Secreted protein</fullName>
    </recommendedName>
</protein>
<gene>
    <name evidence="1" type="ORF">GCM10007423_45800</name>
</gene>
<evidence type="ECO:0000313" key="1">
    <source>
        <dbReference type="EMBL" id="GGH46226.1"/>
    </source>
</evidence>
<sequence>MVLRVGAGFLAGAFATGLRAGGLRDGEVRPREAVLRDELWRSGVVRNTSQENNNVVIRIVKMVQERDWERYFFMRKRNMA</sequence>
<proteinExistence type="predicted"/>
<keyword evidence="2" id="KW-1185">Reference proteome</keyword>
<evidence type="ECO:0008006" key="3">
    <source>
        <dbReference type="Google" id="ProtNLM"/>
    </source>
</evidence>
<comment type="caution">
    <text evidence="1">The sequence shown here is derived from an EMBL/GenBank/DDBJ whole genome shotgun (WGS) entry which is preliminary data.</text>
</comment>
<dbReference type="Proteomes" id="UP000600214">
    <property type="component" value="Unassembled WGS sequence"/>
</dbReference>
<reference evidence="2" key="1">
    <citation type="journal article" date="2019" name="Int. J. Syst. Evol. Microbiol.">
        <title>The Global Catalogue of Microorganisms (GCM) 10K type strain sequencing project: providing services to taxonomists for standard genome sequencing and annotation.</title>
        <authorList>
            <consortium name="The Broad Institute Genomics Platform"/>
            <consortium name="The Broad Institute Genome Sequencing Center for Infectious Disease"/>
            <person name="Wu L."/>
            <person name="Ma J."/>
        </authorList>
    </citation>
    <scope>NUCLEOTIDE SEQUENCE [LARGE SCALE GENOMIC DNA]</scope>
    <source>
        <strain evidence="2">CGMCC 1.15288</strain>
    </source>
</reference>
<organism evidence="1 2">
    <name type="scientific">Dyadobacter endophyticus</name>
    <dbReference type="NCBI Taxonomy" id="1749036"/>
    <lineage>
        <taxon>Bacteria</taxon>
        <taxon>Pseudomonadati</taxon>
        <taxon>Bacteroidota</taxon>
        <taxon>Cytophagia</taxon>
        <taxon>Cytophagales</taxon>
        <taxon>Spirosomataceae</taxon>
        <taxon>Dyadobacter</taxon>
    </lineage>
</organism>
<dbReference type="EMBL" id="BMIA01000003">
    <property type="protein sequence ID" value="GGH46226.1"/>
    <property type="molecule type" value="Genomic_DNA"/>
</dbReference>
<evidence type="ECO:0000313" key="2">
    <source>
        <dbReference type="Proteomes" id="UP000600214"/>
    </source>
</evidence>
<accession>A0ABQ1Z1W9</accession>
<name>A0ABQ1Z1W9_9BACT</name>